<dbReference type="Proteomes" id="UP001276659">
    <property type="component" value="Unassembled WGS sequence"/>
</dbReference>
<feature type="compositionally biased region" description="Basic and acidic residues" evidence="1">
    <location>
        <begin position="193"/>
        <end position="202"/>
    </location>
</feature>
<dbReference type="AlphaFoldDB" id="A0AAD9ZGE6"/>
<dbReference type="EMBL" id="JASNWA010000003">
    <property type="protein sequence ID" value="KAK3178203.1"/>
    <property type="molecule type" value="Genomic_DNA"/>
</dbReference>
<reference evidence="2" key="1">
    <citation type="submission" date="2022-11" db="EMBL/GenBank/DDBJ databases">
        <title>Chromosomal genome sequence assembly and mating type (MAT) locus characterization of the leprose asexual lichenized fungus Lepraria neglecta (Nyl.) Erichsen.</title>
        <authorList>
            <person name="Allen J.L."/>
            <person name="Pfeffer B."/>
        </authorList>
    </citation>
    <scope>NUCLEOTIDE SEQUENCE</scope>
    <source>
        <strain evidence="2">Allen 5258</strain>
    </source>
</reference>
<feature type="compositionally biased region" description="Basic and acidic residues" evidence="1">
    <location>
        <begin position="173"/>
        <end position="186"/>
    </location>
</feature>
<feature type="compositionally biased region" description="Acidic residues" evidence="1">
    <location>
        <begin position="257"/>
        <end position="271"/>
    </location>
</feature>
<gene>
    <name evidence="2" type="ORF">OEA41_000336</name>
</gene>
<proteinExistence type="predicted"/>
<keyword evidence="3" id="KW-1185">Reference proteome</keyword>
<organism evidence="2 3">
    <name type="scientific">Lepraria neglecta</name>
    <dbReference type="NCBI Taxonomy" id="209136"/>
    <lineage>
        <taxon>Eukaryota</taxon>
        <taxon>Fungi</taxon>
        <taxon>Dikarya</taxon>
        <taxon>Ascomycota</taxon>
        <taxon>Pezizomycotina</taxon>
        <taxon>Lecanoromycetes</taxon>
        <taxon>OSLEUM clade</taxon>
        <taxon>Lecanoromycetidae</taxon>
        <taxon>Lecanorales</taxon>
        <taxon>Lecanorineae</taxon>
        <taxon>Stereocaulaceae</taxon>
        <taxon>Lepraria</taxon>
    </lineage>
</organism>
<protein>
    <submittedName>
        <fullName evidence="2">Uncharacterized protein</fullName>
    </submittedName>
</protein>
<name>A0AAD9ZGE6_9LECA</name>
<feature type="region of interest" description="Disordered" evidence="1">
    <location>
        <begin position="131"/>
        <end position="271"/>
    </location>
</feature>
<evidence type="ECO:0000256" key="1">
    <source>
        <dbReference type="SAM" id="MobiDB-lite"/>
    </source>
</evidence>
<comment type="caution">
    <text evidence="2">The sequence shown here is derived from an EMBL/GenBank/DDBJ whole genome shotgun (WGS) entry which is preliminary data.</text>
</comment>
<feature type="compositionally biased region" description="Basic and acidic residues" evidence="1">
    <location>
        <begin position="210"/>
        <end position="256"/>
    </location>
</feature>
<evidence type="ECO:0000313" key="3">
    <source>
        <dbReference type="Proteomes" id="UP001276659"/>
    </source>
</evidence>
<sequence>MIEELSSQATDVKDMGSEDEVMWDKWQPEVVAGTQDNPRQLQVLKRLRCIKDTLLAIVESICWAGKMQILSDATIAMMLYRYMALIIRHSNTQFGLLYSFQGDAPIRVFKIKQEKQHTQLLLIKLNRARQYTPKNEPEDGRPASKIADPTSDGPKKPLRQRRTPAIKLVTGKSQREDKEAKEDSKPKANTAREQAKAEREAKGTQIPMTAERKKNFKDQRAAVEASKAEEKASKKGSKEHGENMDTRAEGAAKAAEEEGANEDGEMIDTEL</sequence>
<evidence type="ECO:0000313" key="2">
    <source>
        <dbReference type="EMBL" id="KAK3178203.1"/>
    </source>
</evidence>
<accession>A0AAD9ZGE6</accession>